<feature type="region of interest" description="Disordered" evidence="1">
    <location>
        <begin position="13"/>
        <end position="47"/>
    </location>
</feature>
<keyword evidence="2" id="KW-0812">Transmembrane</keyword>
<keyword evidence="2" id="KW-1133">Transmembrane helix</keyword>
<dbReference type="EMBL" id="LCTV02000001">
    <property type="protein sequence ID" value="PRQ78195.1"/>
    <property type="molecule type" value="Genomic_DNA"/>
</dbReference>
<comment type="caution">
    <text evidence="3">The sequence shown here is derived from an EMBL/GenBank/DDBJ whole genome shotgun (WGS) entry which is preliminary data.</text>
</comment>
<evidence type="ECO:0000256" key="2">
    <source>
        <dbReference type="SAM" id="Phobius"/>
    </source>
</evidence>
<evidence type="ECO:0000256" key="1">
    <source>
        <dbReference type="SAM" id="MobiDB-lite"/>
    </source>
</evidence>
<sequence>MRSLTALLQTLASRCSPRSPPPTVPSSLRGHRRTSRPHRSLVSSPLHTDSRFTRLPRLLSPRSHSAMAPQLVPTVPLAVMRSAASSLSSSSSPTPPEPLYTTTVVEIVYASPTAQLSSSSKAGSIASAAAALAQGDIAGGQDVNGYLSFAELGAIITSLFLATLLLTIMASFVLAQARNARRLAEGRSTDLEWFGLGRSRPKEGKGRMAARAKGEAEGEQAGLMTRSTMDSSSSDSGDSDENLRGRA</sequence>
<feature type="compositionally biased region" description="Basic residues" evidence="1">
    <location>
        <begin position="29"/>
        <end position="39"/>
    </location>
</feature>
<proteinExistence type="predicted"/>
<feature type="transmembrane region" description="Helical" evidence="2">
    <location>
        <begin position="152"/>
        <end position="175"/>
    </location>
</feature>
<evidence type="ECO:0000313" key="4">
    <source>
        <dbReference type="Proteomes" id="UP000239560"/>
    </source>
</evidence>
<gene>
    <name evidence="3" type="ORF">AAT19DRAFT_9263</name>
</gene>
<dbReference type="OrthoDB" id="10567654at2759"/>
<reference evidence="3 4" key="1">
    <citation type="journal article" date="2018" name="Elife">
        <title>Functional genomics of lipid metabolism in the oleaginous yeast Rhodosporidium toruloides.</title>
        <authorList>
            <person name="Coradetti S.T."/>
            <person name="Pinel D."/>
            <person name="Geiselman G."/>
            <person name="Ito M."/>
            <person name="Mondo S."/>
            <person name="Reilly M.C."/>
            <person name="Cheng Y.F."/>
            <person name="Bauer S."/>
            <person name="Grigoriev I."/>
            <person name="Gladden J.M."/>
            <person name="Simmons B.A."/>
            <person name="Brem R."/>
            <person name="Arkin A.P."/>
            <person name="Skerker J.M."/>
        </authorList>
    </citation>
    <scope>NUCLEOTIDE SEQUENCE [LARGE SCALE GENOMIC DNA]</scope>
    <source>
        <strain evidence="3 4">NBRC 0880</strain>
    </source>
</reference>
<keyword evidence="2" id="KW-0472">Membrane</keyword>
<protein>
    <submittedName>
        <fullName evidence="3">Uncharacterized protein</fullName>
    </submittedName>
</protein>
<dbReference type="AlphaFoldDB" id="A0A2T0AJK1"/>
<evidence type="ECO:0000313" key="3">
    <source>
        <dbReference type="EMBL" id="PRQ78195.1"/>
    </source>
</evidence>
<feature type="region of interest" description="Disordered" evidence="1">
    <location>
        <begin position="197"/>
        <end position="247"/>
    </location>
</feature>
<feature type="compositionally biased region" description="Basic and acidic residues" evidence="1">
    <location>
        <begin position="200"/>
        <end position="216"/>
    </location>
</feature>
<organism evidence="3 4">
    <name type="scientific">Rhodotorula toruloides</name>
    <name type="common">Yeast</name>
    <name type="synonym">Rhodosporidium toruloides</name>
    <dbReference type="NCBI Taxonomy" id="5286"/>
    <lineage>
        <taxon>Eukaryota</taxon>
        <taxon>Fungi</taxon>
        <taxon>Dikarya</taxon>
        <taxon>Basidiomycota</taxon>
        <taxon>Pucciniomycotina</taxon>
        <taxon>Microbotryomycetes</taxon>
        <taxon>Sporidiobolales</taxon>
        <taxon>Sporidiobolaceae</taxon>
        <taxon>Rhodotorula</taxon>
    </lineage>
</organism>
<name>A0A2T0AJK1_RHOTO</name>
<dbReference type="Proteomes" id="UP000239560">
    <property type="component" value="Unassembled WGS sequence"/>
</dbReference>
<accession>A0A2T0AJK1</accession>